<gene>
    <name evidence="2" type="ORF">MO867_20675</name>
</gene>
<accession>A0A9X2ES17</accession>
<evidence type="ECO:0000313" key="3">
    <source>
        <dbReference type="Proteomes" id="UP001139028"/>
    </source>
</evidence>
<name>A0A9X2ES17_9GAMM</name>
<comment type="caution">
    <text evidence="2">The sequence shown here is derived from an EMBL/GenBank/DDBJ whole genome shotgun (WGS) entry which is preliminary data.</text>
</comment>
<dbReference type="EMBL" id="JALBWM010000186">
    <property type="protein sequence ID" value="MCO1336746.1"/>
    <property type="molecule type" value="Genomic_DNA"/>
</dbReference>
<dbReference type="AlphaFoldDB" id="A0A9X2ES17"/>
<sequence length="78" mass="8597">MNFLIQIAVMIVAAYVSAALNTPPKPKPAALTDWDFPTPDEGTRRAIIFGDCWVSSWMVLGVGNYRTRQLKLDSGGKK</sequence>
<feature type="chain" id="PRO_5040769614" evidence="1">
    <location>
        <begin position="19"/>
        <end position="78"/>
    </location>
</feature>
<protein>
    <submittedName>
        <fullName evidence="2">Uncharacterized protein</fullName>
    </submittedName>
</protein>
<feature type="signal peptide" evidence="1">
    <location>
        <begin position="1"/>
        <end position="18"/>
    </location>
</feature>
<keyword evidence="1" id="KW-0732">Signal</keyword>
<dbReference type="Proteomes" id="UP001139028">
    <property type="component" value="Unassembled WGS sequence"/>
</dbReference>
<reference evidence="2" key="1">
    <citation type="journal article" date="2022" name="Arch. Microbiol.">
        <title>Microbulbifer okhotskensis sp. nov., isolated from a deep bottom sediment of the Okhotsk Sea.</title>
        <authorList>
            <person name="Romanenko L."/>
            <person name="Kurilenko V."/>
            <person name="Otstavnykh N."/>
            <person name="Velansky P."/>
            <person name="Isaeva M."/>
            <person name="Mikhailov V."/>
        </authorList>
    </citation>
    <scope>NUCLEOTIDE SEQUENCE</scope>
    <source>
        <strain evidence="2">OS29</strain>
    </source>
</reference>
<proteinExistence type="predicted"/>
<keyword evidence="3" id="KW-1185">Reference proteome</keyword>
<evidence type="ECO:0000256" key="1">
    <source>
        <dbReference type="SAM" id="SignalP"/>
    </source>
</evidence>
<evidence type="ECO:0000313" key="2">
    <source>
        <dbReference type="EMBL" id="MCO1336746.1"/>
    </source>
</evidence>
<organism evidence="2 3">
    <name type="scientific">Microbulbifer okhotskensis</name>
    <dbReference type="NCBI Taxonomy" id="2926617"/>
    <lineage>
        <taxon>Bacteria</taxon>
        <taxon>Pseudomonadati</taxon>
        <taxon>Pseudomonadota</taxon>
        <taxon>Gammaproteobacteria</taxon>
        <taxon>Cellvibrionales</taxon>
        <taxon>Microbulbiferaceae</taxon>
        <taxon>Microbulbifer</taxon>
    </lineage>
</organism>
<dbReference type="RefSeq" id="WP_252472633.1">
    <property type="nucleotide sequence ID" value="NZ_JALBWM010000186.1"/>
</dbReference>